<dbReference type="PANTHER" id="PTHR42894:SF1">
    <property type="entry name" value="N-(5'-PHOSPHORIBOSYL)ANTHRANILATE ISOMERASE"/>
    <property type="match status" value="1"/>
</dbReference>
<evidence type="ECO:0000256" key="4">
    <source>
        <dbReference type="ARBA" id="ARBA00022272"/>
    </source>
</evidence>
<accession>A0AAV4K4N6</accession>
<dbReference type="InterPro" id="IPR011060">
    <property type="entry name" value="RibuloseP-bd_barrel"/>
</dbReference>
<evidence type="ECO:0000256" key="6">
    <source>
        <dbReference type="ARBA" id="ARBA00022822"/>
    </source>
</evidence>
<dbReference type="EMBL" id="BMMA01000014">
    <property type="protein sequence ID" value="GGI83516.1"/>
    <property type="molecule type" value="Genomic_DNA"/>
</dbReference>
<comment type="pathway">
    <text evidence="2 9">Amino-acid biosynthesis; L-tryptophan biosynthesis; L-tryptophan from chorismate: step 3/5.</text>
</comment>
<dbReference type="Pfam" id="PF00697">
    <property type="entry name" value="PRAI"/>
    <property type="match status" value="1"/>
</dbReference>
<keyword evidence="7 9" id="KW-0057">Aromatic amino acid biosynthesis</keyword>
<dbReference type="InterPro" id="IPR044643">
    <property type="entry name" value="TrpF_fam"/>
</dbReference>
<sequence>MVKVKICGTTNLPDALHAAEAGADALGFIFAPVSKRRVTAQVAREVGLSVGPSVARVGVFMGQPLDEVLRTAEAARCSAVQLHGPLPGVYVEAVAAYYPVLRVLGPEDLRTGNVQAVPGVTLMLDAPQPGSGQPLDWSALVPHFPPGGWLAGGLGPENVARAVATLRPGGVDAVSKLEASPGIKNPQAVKAFVDAVKHA</sequence>
<evidence type="ECO:0000256" key="5">
    <source>
        <dbReference type="ARBA" id="ARBA00022605"/>
    </source>
</evidence>
<dbReference type="GO" id="GO:0000162">
    <property type="term" value="P:L-tryptophan biosynthetic process"/>
    <property type="evidence" value="ECO:0007669"/>
    <property type="project" value="UniProtKB-UniRule"/>
</dbReference>
<protein>
    <recommendedName>
        <fullName evidence="4 9">N-(5'-phosphoribosyl)anthranilate isomerase</fullName>
        <shortName evidence="9">PRAI</shortName>
        <ecNumber evidence="3 9">5.3.1.24</ecNumber>
    </recommendedName>
</protein>
<evidence type="ECO:0000256" key="2">
    <source>
        <dbReference type="ARBA" id="ARBA00004664"/>
    </source>
</evidence>
<dbReference type="InterPro" id="IPR013785">
    <property type="entry name" value="Aldolase_TIM"/>
</dbReference>
<evidence type="ECO:0000256" key="7">
    <source>
        <dbReference type="ARBA" id="ARBA00023141"/>
    </source>
</evidence>
<evidence type="ECO:0000313" key="14">
    <source>
        <dbReference type="Proteomes" id="UP000652720"/>
    </source>
</evidence>
<dbReference type="RefSeq" id="WP_017869714.1">
    <property type="nucleotide sequence ID" value="NZ_BMLZ01000013.1"/>
</dbReference>
<dbReference type="SUPFAM" id="SSF51366">
    <property type="entry name" value="Ribulose-phoshate binding barrel"/>
    <property type="match status" value="1"/>
</dbReference>
<comment type="similarity">
    <text evidence="9">Belongs to the TrpF family.</text>
</comment>
<proteinExistence type="inferred from homology"/>
<name>A0AAV4K4N6_9DEIO</name>
<evidence type="ECO:0000313" key="13">
    <source>
        <dbReference type="Proteomes" id="UP000630135"/>
    </source>
</evidence>
<comment type="caution">
    <text evidence="11">The sequence shown here is derived from an EMBL/GenBank/DDBJ whole genome shotgun (WGS) entry which is preliminary data.</text>
</comment>
<keyword evidence="8 9" id="KW-0413">Isomerase</keyword>
<gene>
    <name evidence="9 11" type="primary">trpF</name>
    <name evidence="12" type="ORF">GCM10008021_12880</name>
    <name evidence="11" type="ORF">GCM10010914_17280</name>
</gene>
<reference evidence="12" key="1">
    <citation type="journal article" date="2014" name="Int. J. Syst. Evol. Microbiol.">
        <title>Complete genome of a new Firmicutes species belonging to the dominant human colonic microbiota ('Ruminococcus bicirculans') reveals two chromosomes and a selective capacity to utilize plant glucans.</title>
        <authorList>
            <consortium name="NISC Comparative Sequencing Program"/>
            <person name="Wegmann U."/>
            <person name="Louis P."/>
            <person name="Goesmann A."/>
            <person name="Henrissat B."/>
            <person name="Duncan S.H."/>
            <person name="Flint H.J."/>
        </authorList>
    </citation>
    <scope>NUCLEOTIDE SEQUENCE</scope>
    <source>
        <strain evidence="12">CGMCC 1.8884</strain>
    </source>
</reference>
<organism evidence="11 14">
    <name type="scientific">Deinococcus wulumuqiensis</name>
    <dbReference type="NCBI Taxonomy" id="980427"/>
    <lineage>
        <taxon>Bacteria</taxon>
        <taxon>Thermotogati</taxon>
        <taxon>Deinococcota</taxon>
        <taxon>Deinococci</taxon>
        <taxon>Deinococcales</taxon>
        <taxon>Deinococcaceae</taxon>
        <taxon>Deinococcus</taxon>
    </lineage>
</organism>
<evidence type="ECO:0000256" key="8">
    <source>
        <dbReference type="ARBA" id="ARBA00023235"/>
    </source>
</evidence>
<evidence type="ECO:0000256" key="1">
    <source>
        <dbReference type="ARBA" id="ARBA00001164"/>
    </source>
</evidence>
<dbReference type="EMBL" id="BMLZ01000013">
    <property type="protein sequence ID" value="GGP29637.1"/>
    <property type="molecule type" value="Genomic_DNA"/>
</dbReference>
<evidence type="ECO:0000313" key="12">
    <source>
        <dbReference type="EMBL" id="GGP29637.1"/>
    </source>
</evidence>
<evidence type="ECO:0000259" key="10">
    <source>
        <dbReference type="Pfam" id="PF00697"/>
    </source>
</evidence>
<comment type="catalytic activity">
    <reaction evidence="1 9">
        <text>N-(5-phospho-beta-D-ribosyl)anthranilate = 1-(2-carboxyphenylamino)-1-deoxy-D-ribulose 5-phosphate</text>
        <dbReference type="Rhea" id="RHEA:21540"/>
        <dbReference type="ChEBI" id="CHEBI:18277"/>
        <dbReference type="ChEBI" id="CHEBI:58613"/>
        <dbReference type="EC" id="5.3.1.24"/>
    </reaction>
</comment>
<keyword evidence="6 9" id="KW-0822">Tryptophan biosynthesis</keyword>
<reference evidence="13" key="3">
    <citation type="journal article" date="2019" name="Int. J. Syst. Evol. Microbiol.">
        <title>The Global Catalogue of Microorganisms (GCM) 10K type strain sequencing project: providing services to taxonomists for standard genome sequencing and annotation.</title>
        <authorList>
            <consortium name="The Broad Institute Genomics Platform"/>
            <consortium name="The Broad Institute Genome Sequencing Center for Infectious Disease"/>
            <person name="Wu L."/>
            <person name="Ma J."/>
        </authorList>
    </citation>
    <scope>NUCLEOTIDE SEQUENCE [LARGE SCALE GENOMIC DNA]</scope>
    <source>
        <strain evidence="13">CGMCC 1.8884</strain>
    </source>
</reference>
<dbReference type="GO" id="GO:0004640">
    <property type="term" value="F:phosphoribosylanthranilate isomerase activity"/>
    <property type="evidence" value="ECO:0007669"/>
    <property type="project" value="UniProtKB-UniRule"/>
</dbReference>
<reference evidence="11" key="4">
    <citation type="submission" date="2023-08" db="EMBL/GenBank/DDBJ databases">
        <authorList>
            <person name="Sun Q."/>
            <person name="Zhou Y."/>
        </authorList>
    </citation>
    <scope>NUCLEOTIDE SEQUENCE</scope>
    <source>
        <strain evidence="12">CGMCC 1.8884</strain>
        <strain evidence="11">CGMCC 1.8885</strain>
    </source>
</reference>
<dbReference type="InterPro" id="IPR001240">
    <property type="entry name" value="PRAI_dom"/>
</dbReference>
<keyword evidence="13" id="KW-1185">Reference proteome</keyword>
<evidence type="ECO:0000256" key="9">
    <source>
        <dbReference type="HAMAP-Rule" id="MF_00135"/>
    </source>
</evidence>
<dbReference type="AlphaFoldDB" id="A0AAV4K4N6"/>
<dbReference type="Gene3D" id="3.20.20.70">
    <property type="entry name" value="Aldolase class I"/>
    <property type="match status" value="1"/>
</dbReference>
<dbReference type="PANTHER" id="PTHR42894">
    <property type="entry name" value="N-(5'-PHOSPHORIBOSYL)ANTHRANILATE ISOMERASE"/>
    <property type="match status" value="1"/>
</dbReference>
<dbReference type="EC" id="5.3.1.24" evidence="3 9"/>
<evidence type="ECO:0000313" key="11">
    <source>
        <dbReference type="EMBL" id="GGI83516.1"/>
    </source>
</evidence>
<dbReference type="HAMAP" id="MF_00135">
    <property type="entry name" value="PRAI"/>
    <property type="match status" value="1"/>
</dbReference>
<dbReference type="GeneID" id="59165722"/>
<reference evidence="11" key="2">
    <citation type="journal article" date="2014" name="Int. J. Syst. Evol. Microbiol.">
        <title>Complete genome sequence of Corynebacterium casei LMG S-19264T (=DSM 44701T), isolated from a smear-ripened cheese.</title>
        <authorList>
            <consortium name="US DOE Joint Genome Institute (JGI-PGF)"/>
            <person name="Walter F."/>
            <person name="Albersmeier A."/>
            <person name="Kalinowski J."/>
            <person name="Ruckert C."/>
        </authorList>
    </citation>
    <scope>NUCLEOTIDE SEQUENCE</scope>
    <source>
        <strain evidence="11">CGMCC 1.8885</strain>
    </source>
</reference>
<dbReference type="CDD" id="cd00405">
    <property type="entry name" value="PRAI"/>
    <property type="match status" value="1"/>
</dbReference>
<keyword evidence="5 9" id="KW-0028">Amino-acid biosynthesis</keyword>
<feature type="domain" description="N-(5'phosphoribosyl) anthranilate isomerase (PRAI)" evidence="10">
    <location>
        <begin position="4"/>
        <end position="194"/>
    </location>
</feature>
<dbReference type="Proteomes" id="UP000630135">
    <property type="component" value="Unassembled WGS sequence"/>
</dbReference>
<evidence type="ECO:0000256" key="3">
    <source>
        <dbReference type="ARBA" id="ARBA00012572"/>
    </source>
</evidence>
<dbReference type="Proteomes" id="UP000652720">
    <property type="component" value="Unassembled WGS sequence"/>
</dbReference>